<reference evidence="1" key="1">
    <citation type="submission" date="2005-12" db="EMBL/GenBank/DDBJ databases">
        <authorList>
            <person name="Hotopp J.D."/>
            <person name="Lin M."/>
            <person name="Madupu R."/>
            <person name="Crabtree J."/>
            <person name="Angiuoli S.V."/>
            <person name="Eisen J.A."/>
            <person name="Seshadri R."/>
            <person name="Ren Q."/>
            <person name="Wu M."/>
            <person name="Utterback T.R."/>
            <person name="Smith S."/>
            <person name="Lewis M.R."/>
            <person name="Khouri H.M."/>
            <person name="Zhang C."/>
            <person name="Hua N."/>
            <person name="Lin Q."/>
            <person name="Ohashi N."/>
            <person name="Zhi N."/>
            <person name="Nelson W.C."/>
            <person name="Brinkac L.M."/>
            <person name="Dodson R.J."/>
            <person name="Rosovitz M."/>
            <person name="Sundaram J."/>
            <person name="Daugherty S.C."/>
            <person name="Davidsen T.M."/>
            <person name="Durkin A.S."/>
            <person name="Gwinn M.L."/>
            <person name="Haft D.H."/>
            <person name="Selengut J."/>
            <person name="Sullivan S.A."/>
            <person name="Zafar N."/>
            <person name="Zhou L."/>
            <person name="Benahmed F."/>
            <person name="Forberger H.A."/>
            <person name="Halpin R."/>
            <person name="Mulligan S."/>
            <person name="Robinson J.M."/>
            <person name="Rikihisa Y."/>
            <person name="Tettelin H."/>
        </authorList>
    </citation>
    <scope>NUCLEOTIDE SEQUENCE</scope>
    <source>
        <strain evidence="1">Arkansas</strain>
    </source>
</reference>
<sequence length="46" mass="5651">MMFFVLGQYIVCTGFVIAYDYRNSKKFKLVLVYIKINMHCYINLYW</sequence>
<organism evidence="1 3">
    <name type="scientific">Ehrlichia chaffeensis (strain ATCC CRL-10679 / Arkansas)</name>
    <dbReference type="NCBI Taxonomy" id="205920"/>
    <lineage>
        <taxon>Bacteria</taxon>
        <taxon>Pseudomonadati</taxon>
        <taxon>Pseudomonadota</taxon>
        <taxon>Alphaproteobacteria</taxon>
        <taxon>Rickettsiales</taxon>
        <taxon>Anaplasmataceae</taxon>
        <taxon>Ehrlichia</taxon>
    </lineage>
</organism>
<dbReference type="AlphaFoldDB" id="Q2GH77"/>
<keyword evidence="3" id="KW-1185">Reference proteome</keyword>
<gene>
    <name evidence="2" type="ordered locus">ECH_0384</name>
    <name evidence="1" type="ordered locus">ECH_0386</name>
</gene>
<dbReference type="EMBL" id="CP000236">
    <property type="protein sequence ID" value="ABD44666.1"/>
    <property type="molecule type" value="Genomic_DNA"/>
</dbReference>
<dbReference type="KEGG" id="ech:ECH_0386"/>
<name>Q2GH77_EHRCR</name>
<reference evidence="1 3" key="2">
    <citation type="journal article" date="2006" name="PLoS Genet.">
        <title>Comparative genomics of emerging human ehrlichiosis agents.</title>
        <authorList>
            <person name="Dunning Hotopp J.C."/>
            <person name="Lin M."/>
            <person name="Madupu R."/>
            <person name="Crabtree J."/>
            <person name="Angiuoli S.V."/>
            <person name="Eisen J.A."/>
            <person name="Seshadri R."/>
            <person name="Ren Q."/>
            <person name="Wu M."/>
            <person name="Utterback T.R."/>
            <person name="Smith S."/>
            <person name="Lewis M."/>
            <person name="Khouri H."/>
            <person name="Zhang C."/>
            <person name="Niu H."/>
            <person name="Lin Q."/>
            <person name="Ohashi N."/>
            <person name="Zhi N."/>
            <person name="Nelson W."/>
            <person name="Brinkac L.M."/>
            <person name="Dodson R.J."/>
            <person name="Rosovitz M.J."/>
            <person name="Sundaram J."/>
            <person name="Daugherty S.C."/>
            <person name="Davidsen T."/>
            <person name="Durkin A.S."/>
            <person name="Gwinn M."/>
            <person name="Haft D.H."/>
            <person name="Selengut J.D."/>
            <person name="Sullivan S.A."/>
            <person name="Zafar N."/>
            <person name="Zhou L."/>
            <person name="Benahmed F."/>
            <person name="Forberger H."/>
            <person name="Halpin R."/>
            <person name="Mulligan S."/>
            <person name="Robinson J."/>
            <person name="White O."/>
            <person name="Rikihisa Y."/>
            <person name="Tettelin H."/>
        </authorList>
    </citation>
    <scope>NUCLEOTIDE SEQUENCE [LARGE SCALE GENOMIC DNA]</scope>
    <source>
        <strain evidence="1">Arkansas</strain>
        <strain evidence="3">ATCC CRL-10679 / Arkansas</strain>
    </source>
</reference>
<evidence type="ECO:0000313" key="2">
    <source>
        <dbReference type="EMBL" id="ABD44818.1"/>
    </source>
</evidence>
<evidence type="ECO:0000313" key="3">
    <source>
        <dbReference type="Proteomes" id="UP000008320"/>
    </source>
</evidence>
<dbReference type="Proteomes" id="UP000008320">
    <property type="component" value="Chromosome"/>
</dbReference>
<dbReference type="HOGENOM" id="CLU_3183131_0_0_5"/>
<dbReference type="EMBL" id="CP000236">
    <property type="protein sequence ID" value="ABD44818.1"/>
    <property type="molecule type" value="Genomic_DNA"/>
</dbReference>
<protein>
    <submittedName>
        <fullName evidence="1">Uncharacterized protein</fullName>
    </submittedName>
</protein>
<proteinExistence type="predicted"/>
<dbReference type="KEGG" id="ech:ECH_0384"/>
<accession>Q2GH77</accession>
<evidence type="ECO:0000313" key="1">
    <source>
        <dbReference type="EMBL" id="ABD44666.1"/>
    </source>
</evidence>